<dbReference type="Proteomes" id="UP000187465">
    <property type="component" value="Unassembled WGS sequence"/>
</dbReference>
<sequence length="202" mass="22486">MTLSLLISAVLQLILFSIIPYTYWFFTSRTTSSFAMWIGWKKPQLISRKQFILCFILTMTIFTSLGMLTAIYMLDRNTLASSQFYGTGLKGLIPALIYSWLQTSLSEEILFRGFIGKRLSSKFGFGIGNCAQALLFGVVHAVLLYSSAGFLNSAVVMLLTGLVGWSIGILNEKLSGGSIIPGWVLHGLTNLISSIFMMYQWM</sequence>
<dbReference type="KEGG" id="pod:PODO_19110"/>
<feature type="domain" description="CAAX prenyl protease 2/Lysostaphin resistance protein A-like" evidence="2">
    <location>
        <begin position="92"/>
        <end position="192"/>
    </location>
</feature>
<organism evidence="3 6">
    <name type="scientific">Paenibacillus odorifer</name>
    <dbReference type="NCBI Taxonomy" id="189426"/>
    <lineage>
        <taxon>Bacteria</taxon>
        <taxon>Bacillati</taxon>
        <taxon>Bacillota</taxon>
        <taxon>Bacilli</taxon>
        <taxon>Bacillales</taxon>
        <taxon>Paenibacillaceae</taxon>
        <taxon>Paenibacillus</taxon>
    </lineage>
</organism>
<name>A0A1R0X9Y4_9BACL</name>
<reference evidence="5 6" key="1">
    <citation type="submission" date="2016-10" db="EMBL/GenBank/DDBJ databases">
        <title>Paenibacillus species isolates.</title>
        <authorList>
            <person name="Beno S.M."/>
        </authorList>
    </citation>
    <scope>NUCLEOTIDE SEQUENCE [LARGE SCALE GENOMIC DNA]</scope>
    <source>
        <strain evidence="3 6">FSL H7-0604</strain>
        <strain evidence="4 5">FSL H7-0918</strain>
    </source>
</reference>
<keyword evidence="1" id="KW-1133">Transmembrane helix</keyword>
<keyword evidence="1" id="KW-0812">Transmembrane</keyword>
<dbReference type="Pfam" id="PF02517">
    <property type="entry name" value="Rce1-like"/>
    <property type="match status" value="1"/>
</dbReference>
<feature type="transmembrane region" description="Helical" evidence="1">
    <location>
        <begin position="123"/>
        <end position="144"/>
    </location>
</feature>
<keyword evidence="1" id="KW-0472">Membrane</keyword>
<dbReference type="GO" id="GO:0004175">
    <property type="term" value="F:endopeptidase activity"/>
    <property type="evidence" value="ECO:0007669"/>
    <property type="project" value="UniProtKB-ARBA"/>
</dbReference>
<dbReference type="EMBL" id="MKQP01000020">
    <property type="protein sequence ID" value="OMD31633.1"/>
    <property type="molecule type" value="Genomic_DNA"/>
</dbReference>
<dbReference type="EMBL" id="MPTO01000007">
    <property type="protein sequence ID" value="OME21780.1"/>
    <property type="molecule type" value="Genomic_DNA"/>
</dbReference>
<dbReference type="RefSeq" id="WP_036688777.1">
    <property type="nucleotide sequence ID" value="NZ_CP009428.1"/>
</dbReference>
<gene>
    <name evidence="3" type="ORF">BJP51_17530</name>
    <name evidence="4" type="ORF">BSK47_09325</name>
</gene>
<feature type="transmembrane region" description="Helical" evidence="1">
    <location>
        <begin position="182"/>
        <end position="201"/>
    </location>
</feature>
<feature type="transmembrane region" description="Helical" evidence="1">
    <location>
        <begin position="6"/>
        <end position="26"/>
    </location>
</feature>
<evidence type="ECO:0000313" key="6">
    <source>
        <dbReference type="Proteomes" id="UP000187465"/>
    </source>
</evidence>
<dbReference type="GO" id="GO:0080120">
    <property type="term" value="P:CAAX-box protein maturation"/>
    <property type="evidence" value="ECO:0007669"/>
    <property type="project" value="UniProtKB-ARBA"/>
</dbReference>
<evidence type="ECO:0000256" key="1">
    <source>
        <dbReference type="SAM" id="Phobius"/>
    </source>
</evidence>
<dbReference type="Proteomes" id="UP000187323">
    <property type="component" value="Unassembled WGS sequence"/>
</dbReference>
<evidence type="ECO:0000313" key="5">
    <source>
        <dbReference type="Proteomes" id="UP000187323"/>
    </source>
</evidence>
<proteinExistence type="predicted"/>
<evidence type="ECO:0000259" key="2">
    <source>
        <dbReference type="Pfam" id="PF02517"/>
    </source>
</evidence>
<dbReference type="GeneID" id="31572284"/>
<accession>A0A1R0X9Y4</accession>
<evidence type="ECO:0000313" key="3">
    <source>
        <dbReference type="EMBL" id="OMD31633.1"/>
    </source>
</evidence>
<dbReference type="InterPro" id="IPR003675">
    <property type="entry name" value="Rce1/LyrA-like_dom"/>
</dbReference>
<comment type="caution">
    <text evidence="3">The sequence shown here is derived from an EMBL/GenBank/DDBJ whole genome shotgun (WGS) entry which is preliminary data.</text>
</comment>
<feature type="transmembrane region" description="Helical" evidence="1">
    <location>
        <begin position="150"/>
        <end position="170"/>
    </location>
</feature>
<protein>
    <recommendedName>
        <fullName evidence="2">CAAX prenyl protease 2/Lysostaphin resistance protein A-like domain-containing protein</fullName>
    </recommendedName>
</protein>
<feature type="transmembrane region" description="Helical" evidence="1">
    <location>
        <begin position="51"/>
        <end position="72"/>
    </location>
</feature>
<dbReference type="AlphaFoldDB" id="A0A1R0X9Y4"/>
<evidence type="ECO:0000313" key="4">
    <source>
        <dbReference type="EMBL" id="OME21780.1"/>
    </source>
</evidence>